<evidence type="ECO:0000256" key="5">
    <source>
        <dbReference type="ARBA" id="ARBA00023136"/>
    </source>
</evidence>
<feature type="chain" id="PRO_5043553910" evidence="8">
    <location>
        <begin position="24"/>
        <end position="1621"/>
    </location>
</feature>
<dbReference type="Pfam" id="PF04576">
    <property type="entry name" value="Zein-binding"/>
    <property type="match status" value="1"/>
</dbReference>
<evidence type="ECO:0000256" key="1">
    <source>
        <dbReference type="ARBA" id="ARBA00004370"/>
    </source>
</evidence>
<keyword evidence="8" id="KW-0732">Signal</keyword>
<protein>
    <submittedName>
        <fullName evidence="10">Pentatricopeptide repeat-containing protein</fullName>
    </submittedName>
</protein>
<feature type="coiled-coil region" evidence="7">
    <location>
        <begin position="1243"/>
        <end position="1273"/>
    </location>
</feature>
<organism evidence="10">
    <name type="scientific">Sesamum latifolium</name>
    <dbReference type="NCBI Taxonomy" id="2727402"/>
    <lineage>
        <taxon>Eukaryota</taxon>
        <taxon>Viridiplantae</taxon>
        <taxon>Streptophyta</taxon>
        <taxon>Embryophyta</taxon>
        <taxon>Tracheophyta</taxon>
        <taxon>Spermatophyta</taxon>
        <taxon>Magnoliopsida</taxon>
        <taxon>eudicotyledons</taxon>
        <taxon>Gunneridae</taxon>
        <taxon>Pentapetalae</taxon>
        <taxon>asterids</taxon>
        <taxon>lamiids</taxon>
        <taxon>Lamiales</taxon>
        <taxon>Pedaliaceae</taxon>
        <taxon>Sesamum</taxon>
    </lineage>
</organism>
<evidence type="ECO:0000256" key="3">
    <source>
        <dbReference type="ARBA" id="ARBA00022737"/>
    </source>
</evidence>
<dbReference type="PANTHER" id="PTHR47926:SF527">
    <property type="entry name" value="PENTATRICOPEPTIDE REPEAT-CONTAINING PROTEIN"/>
    <property type="match status" value="1"/>
</dbReference>
<evidence type="ECO:0000259" key="9">
    <source>
        <dbReference type="PROSITE" id="PS51775"/>
    </source>
</evidence>
<gene>
    <name evidence="10" type="ORF">Slati_3610600</name>
</gene>
<keyword evidence="3" id="KW-0677">Repeat</keyword>
<dbReference type="GO" id="GO:0080115">
    <property type="term" value="F:myosin XI tail binding"/>
    <property type="evidence" value="ECO:0007669"/>
    <property type="project" value="UniProtKB-ARBA"/>
</dbReference>
<keyword evidence="2" id="KW-0812">Transmembrane</keyword>
<dbReference type="EMBL" id="JACGWN010000013">
    <property type="protein sequence ID" value="KAL0410209.1"/>
    <property type="molecule type" value="Genomic_DNA"/>
</dbReference>
<dbReference type="InterPro" id="IPR011990">
    <property type="entry name" value="TPR-like_helical_dom_sf"/>
</dbReference>
<dbReference type="PROSITE" id="PS51375">
    <property type="entry name" value="PPR"/>
    <property type="match status" value="6"/>
</dbReference>
<evidence type="ECO:0000256" key="2">
    <source>
        <dbReference type="ARBA" id="ARBA00022692"/>
    </source>
</evidence>
<evidence type="ECO:0000256" key="4">
    <source>
        <dbReference type="ARBA" id="ARBA00022989"/>
    </source>
</evidence>
<accession>A0AAW2U085</accession>
<dbReference type="FunFam" id="1.25.40.10:FF:000361">
    <property type="entry name" value="Pentatricopeptide repeat-containing protein chloroplastic"/>
    <property type="match status" value="1"/>
</dbReference>
<dbReference type="PANTHER" id="PTHR47926">
    <property type="entry name" value="PENTATRICOPEPTIDE REPEAT-CONTAINING PROTEIN"/>
    <property type="match status" value="1"/>
</dbReference>
<dbReference type="Pfam" id="PF01535">
    <property type="entry name" value="PPR"/>
    <property type="match status" value="5"/>
</dbReference>
<dbReference type="InterPro" id="IPR002885">
    <property type="entry name" value="PPR_rpt"/>
</dbReference>
<dbReference type="GO" id="GO:0009451">
    <property type="term" value="P:RNA modification"/>
    <property type="evidence" value="ECO:0007669"/>
    <property type="project" value="InterPro"/>
</dbReference>
<feature type="repeat" description="PPR" evidence="6">
    <location>
        <begin position="390"/>
        <end position="424"/>
    </location>
</feature>
<proteinExistence type="predicted"/>
<dbReference type="Pfam" id="PF13041">
    <property type="entry name" value="PPR_2"/>
    <property type="match status" value="3"/>
</dbReference>
<name>A0AAW2U085_9LAMI</name>
<dbReference type="InterPro" id="IPR007656">
    <property type="entry name" value="GTD-bd"/>
</dbReference>
<dbReference type="Gene3D" id="1.25.40.10">
    <property type="entry name" value="Tetratricopeptide repeat domain"/>
    <property type="match status" value="5"/>
</dbReference>
<dbReference type="InterPro" id="IPR046848">
    <property type="entry name" value="E_motif"/>
</dbReference>
<evidence type="ECO:0000256" key="8">
    <source>
        <dbReference type="SAM" id="SignalP"/>
    </source>
</evidence>
<reference evidence="10" key="2">
    <citation type="journal article" date="2024" name="Plant">
        <title>Genomic evolution and insights into agronomic trait innovations of Sesamum species.</title>
        <authorList>
            <person name="Miao H."/>
            <person name="Wang L."/>
            <person name="Qu L."/>
            <person name="Liu H."/>
            <person name="Sun Y."/>
            <person name="Le M."/>
            <person name="Wang Q."/>
            <person name="Wei S."/>
            <person name="Zheng Y."/>
            <person name="Lin W."/>
            <person name="Duan Y."/>
            <person name="Cao H."/>
            <person name="Xiong S."/>
            <person name="Wang X."/>
            <person name="Wei L."/>
            <person name="Li C."/>
            <person name="Ma Q."/>
            <person name="Ju M."/>
            <person name="Zhao R."/>
            <person name="Li G."/>
            <person name="Mu C."/>
            <person name="Tian Q."/>
            <person name="Mei H."/>
            <person name="Zhang T."/>
            <person name="Gao T."/>
            <person name="Zhang H."/>
        </authorList>
    </citation>
    <scope>NUCLEOTIDE SEQUENCE</scope>
    <source>
        <strain evidence="10">KEN1</strain>
    </source>
</reference>
<comment type="subcellular location">
    <subcellularLocation>
        <location evidence="1">Membrane</location>
    </subcellularLocation>
</comment>
<comment type="caution">
    <text evidence="10">The sequence shown here is derived from an EMBL/GenBank/DDBJ whole genome shotgun (WGS) entry which is preliminary data.</text>
</comment>
<feature type="repeat" description="PPR" evidence="6">
    <location>
        <begin position="931"/>
        <end position="965"/>
    </location>
</feature>
<dbReference type="GO" id="GO:0003723">
    <property type="term" value="F:RNA binding"/>
    <property type="evidence" value="ECO:0007669"/>
    <property type="project" value="InterPro"/>
</dbReference>
<dbReference type="GO" id="GO:0016020">
    <property type="term" value="C:membrane"/>
    <property type="evidence" value="ECO:0007669"/>
    <property type="project" value="UniProtKB-SubCell"/>
</dbReference>
<feature type="repeat" description="PPR" evidence="6">
    <location>
        <begin position="593"/>
        <end position="627"/>
    </location>
</feature>
<evidence type="ECO:0000256" key="6">
    <source>
        <dbReference type="PROSITE-ProRule" id="PRU00708"/>
    </source>
</evidence>
<dbReference type="NCBIfam" id="TIGR00756">
    <property type="entry name" value="PPR"/>
    <property type="match status" value="4"/>
</dbReference>
<keyword evidence="7" id="KW-0175">Coiled coil</keyword>
<dbReference type="PROSITE" id="PS51775">
    <property type="entry name" value="GTD_BINDING"/>
    <property type="match status" value="1"/>
</dbReference>
<sequence>MAIPRQSIAVLVALFSLVSIGESSSDTNHVFSPCADASIQRSDGFTFGIAFAARTAFFFNSSLQLSPCDRRLSLSSANSQVAVFRPKVDEISLLTINTSNFFPDSVGGYMVAFAGRKYASRSIPAFVANSTYTVTSFTLVLEFKKGTLQNLYWKRDGCASCSGKSNFVCLNNQDCAIRTNNCRNRGGSVDCSLGIQLAFSGTDKHEAVFNSWYEVKNLRQYSLYNLYSNLRNSLTISSTKQDPIYYVGIPNLVQAFGYMQMRLLCGRISNLFLKSPIESHATAAIAEPTLCRNFSRPAPSPGPQLLESENHGVFTMHSRQKHRQYLGSLLLSPAQNIGNPVLYYRTVHAQIILSGFESNLFLSNILITAYSRGDALGTAATLFARMPERNLISWSSIISAYNRDGNNAEALRLFREFRRSGYDNPNEFVLATVIQSCTQLASAENGMYLHSFVIKAGCDQNPHVGTSLIDFYAKTSDLDAARLVFDALGMKSVVTWTAIIMGCFINGRSDLSLDLFKQMVASGVVPDKYALSGVLAACSMLELLEMGKQVHAFVLRSGANTDVSVSNVLIDFYSKCGELKAGHRIFGQMIVKNTISWTMMISGYMQSGFHYEAIDLYKDMNRSGWKADAFACSSVLNSCGSVGALNQGKQVHAYTMKVNLDSDDFVTNSLIDMYCKCDSLIDAMRLFLGSERRTAICYNVMIEGYSRQESLYDAFHLFNEMRHNLLQPSLLSLVSLLGVSASQTALEVSRQLHSLMIKFGFCLDSYCGSALIDVYSKCSFVGDARLVFEEITGKDIVVWNSKLFGYALQSENEEALRLYLELQHGRERPNGFTYVAVIMASTKLASLLNGLQFHNQAIKTGLDFDPFVTNALMDMYAKCGCIDAAQLLFKSISQRDTVCWNSMISMHAQHGNVEKALHTFKQMITEGINPNYITFIGVLTACAHVGLVEEGFHHFESMSEFGIEPGEEHYTCMVSLLGRAGKLYEAKSFIDKMPIQPTALVWKSLLSACRVTGNIELAQHAAEMAISSDPTDSGSYTLLSNIFASKGMWTDVKKVREKMDRNDVVKETGCSWIEINDQVHLFFARDRTHQQADLINHLVDHLIQHMKGIDHDPDSPFYHHNTVLLTFQGAVAVADVPFAICRKRTGNNPRAVPPAWIVIGGRLYRARLWSMESESSPPSACLINCCNCDCNCCSSLMKRSFSGTYLVKRKYEEFEDENQVTIPGIVVPQNAHVEIGNECMALRETVSSQQQTIQDLISELEEERNASSSAANEAMSMILRLQRDKAEIQMEARQFKRFAEEKMAHDQQETSGMEDLLYKRDQVIQSLTCEVQAYKHRMMSYGITEAEASVDRVMSRNTSMTENLEGIDLPLYEIYPPLKCNPMNLRLFQMDLECRINQLERSPRAIQPDGEFIGTKNVLEKVIVGHSPRSRRHLMKFSSDSRNSFFAMGREIGPDFARESPKFGASFKKTEFSYIEENSNLRKLENVSEIEDDLSDRVYTIDSVYQGASVNGLMDRKASVGIVGDECMATPRDSMYHSDVSDIEIQKLYARLHALEADRESMRQAIISIGTDKAQMVLLKEIAQNLCHEMSPASRMPERKHSVVGKFSIMSIFKVMMIIIL</sequence>
<dbReference type="FunFam" id="1.25.40.10:FF:000353">
    <property type="entry name" value="Pentatricopeptide repeat-containing protein At4g39530"/>
    <property type="match status" value="1"/>
</dbReference>
<dbReference type="FunFam" id="1.25.40.10:FF:000090">
    <property type="entry name" value="Pentatricopeptide repeat-containing protein, chloroplastic"/>
    <property type="match status" value="1"/>
</dbReference>
<evidence type="ECO:0000256" key="7">
    <source>
        <dbReference type="SAM" id="Coils"/>
    </source>
</evidence>
<evidence type="ECO:0000313" key="10">
    <source>
        <dbReference type="EMBL" id="KAL0410209.1"/>
    </source>
</evidence>
<feature type="repeat" description="PPR" evidence="6">
    <location>
        <begin position="694"/>
        <end position="728"/>
    </location>
</feature>
<keyword evidence="5" id="KW-0472">Membrane</keyword>
<keyword evidence="4" id="KW-1133">Transmembrane helix</keyword>
<dbReference type="InterPro" id="IPR046960">
    <property type="entry name" value="PPR_At4g14850-like_plant"/>
</dbReference>
<dbReference type="Pfam" id="PF20431">
    <property type="entry name" value="E_motif"/>
    <property type="match status" value="1"/>
</dbReference>
<reference evidence="10" key="1">
    <citation type="submission" date="2020-06" db="EMBL/GenBank/DDBJ databases">
        <authorList>
            <person name="Li T."/>
            <person name="Hu X."/>
            <person name="Zhang T."/>
            <person name="Song X."/>
            <person name="Zhang H."/>
            <person name="Dai N."/>
            <person name="Sheng W."/>
            <person name="Hou X."/>
            <person name="Wei L."/>
        </authorList>
    </citation>
    <scope>NUCLEOTIDE SEQUENCE</scope>
    <source>
        <strain evidence="10">KEN1</strain>
        <tissue evidence="10">Leaf</tissue>
    </source>
</reference>
<feature type="domain" description="GTD-binding" evidence="9">
    <location>
        <begin position="1237"/>
        <end position="1335"/>
    </location>
</feature>
<feature type="repeat" description="PPR" evidence="6">
    <location>
        <begin position="896"/>
        <end position="930"/>
    </location>
</feature>
<feature type="repeat" description="PPR" evidence="6">
    <location>
        <begin position="492"/>
        <end position="526"/>
    </location>
</feature>
<feature type="signal peptide" evidence="8">
    <location>
        <begin position="1"/>
        <end position="23"/>
    </location>
</feature>